<feature type="compositionally biased region" description="Polar residues" evidence="1">
    <location>
        <begin position="196"/>
        <end position="213"/>
    </location>
</feature>
<feature type="region of interest" description="Disordered" evidence="1">
    <location>
        <begin position="1"/>
        <end position="21"/>
    </location>
</feature>
<feature type="region of interest" description="Disordered" evidence="1">
    <location>
        <begin position="194"/>
        <end position="213"/>
    </location>
</feature>
<name>A0A9P6U9D0_9FUNG</name>
<proteinExistence type="predicted"/>
<dbReference type="Proteomes" id="UP000726737">
    <property type="component" value="Unassembled WGS sequence"/>
</dbReference>
<gene>
    <name evidence="2" type="ORF">BG011_005126</name>
</gene>
<sequence length="393" mass="44002">MVRLKMQNITHQTTPAKNLGDHTRQTFTFHTASGSMVTDEVKIDLLDLRTFGPGITIGRAYLPLYELQKRARDKHDRQRPSSNCVSKHSDVFEIELHLYRLDSFSRFKSRLARRFPHGQPQEVDRCTQSGLQGTDVGTITIQAILHYSDQGQGLRDTDQTDEATNRGNHAAVLATDDSRAAIKPFEQETVVPYRTRSPSSQSVESLASTDSATLGDGNQYQSWGCYSKTDNSTCEMRLTTVSAPVVVQASHRGIPIATMHGFNVQSEPQRPVAITLPISPVWPQPHKSVPCQGSLISPNESGYIHSRLSEPQWRISSWDEWSYVDGFVDDSDQEPAEDILGCLSKGNNNRQRYCVPIKDESVTQTQTLECREEKHWVGVGFETTAQARIMKGP</sequence>
<evidence type="ECO:0000313" key="2">
    <source>
        <dbReference type="EMBL" id="KAG0265255.1"/>
    </source>
</evidence>
<comment type="caution">
    <text evidence="2">The sequence shown here is derived from an EMBL/GenBank/DDBJ whole genome shotgun (WGS) entry which is preliminary data.</text>
</comment>
<evidence type="ECO:0000313" key="3">
    <source>
        <dbReference type="Proteomes" id="UP000726737"/>
    </source>
</evidence>
<dbReference type="OrthoDB" id="438440at2759"/>
<keyword evidence="3" id="KW-1185">Reference proteome</keyword>
<dbReference type="EMBL" id="JAAAJA010000035">
    <property type="protein sequence ID" value="KAG0265255.1"/>
    <property type="molecule type" value="Genomic_DNA"/>
</dbReference>
<dbReference type="AlphaFoldDB" id="A0A9P6U9D0"/>
<accession>A0A9P6U9D0</accession>
<protein>
    <submittedName>
        <fullName evidence="2">Uncharacterized protein</fullName>
    </submittedName>
</protein>
<reference evidence="2" key="1">
    <citation type="journal article" date="2020" name="Fungal Divers.">
        <title>Resolving the Mortierellaceae phylogeny through synthesis of multi-gene phylogenetics and phylogenomics.</title>
        <authorList>
            <person name="Vandepol N."/>
            <person name="Liber J."/>
            <person name="Desiro A."/>
            <person name="Na H."/>
            <person name="Kennedy M."/>
            <person name="Barry K."/>
            <person name="Grigoriev I.V."/>
            <person name="Miller A.N."/>
            <person name="O'Donnell K."/>
            <person name="Stajich J.E."/>
            <person name="Bonito G."/>
        </authorList>
    </citation>
    <scope>NUCLEOTIDE SEQUENCE</scope>
    <source>
        <strain evidence="2">KOD948</strain>
    </source>
</reference>
<feature type="compositionally biased region" description="Polar residues" evidence="1">
    <location>
        <begin position="7"/>
        <end position="16"/>
    </location>
</feature>
<evidence type="ECO:0000256" key="1">
    <source>
        <dbReference type="SAM" id="MobiDB-lite"/>
    </source>
</evidence>
<organism evidence="2 3">
    <name type="scientific">Mortierella polycephala</name>
    <dbReference type="NCBI Taxonomy" id="41804"/>
    <lineage>
        <taxon>Eukaryota</taxon>
        <taxon>Fungi</taxon>
        <taxon>Fungi incertae sedis</taxon>
        <taxon>Mucoromycota</taxon>
        <taxon>Mortierellomycotina</taxon>
        <taxon>Mortierellomycetes</taxon>
        <taxon>Mortierellales</taxon>
        <taxon>Mortierellaceae</taxon>
        <taxon>Mortierella</taxon>
    </lineage>
</organism>